<dbReference type="PANTHER" id="PTHR13516:SF5">
    <property type="entry name" value="RIBONUCLEASE P PROTEIN SUBUNIT P25"/>
    <property type="match status" value="1"/>
</dbReference>
<accession>H2ZUT5</accession>
<evidence type="ECO:0000313" key="7">
    <source>
        <dbReference type="Proteomes" id="UP000008672"/>
    </source>
</evidence>
<dbReference type="GO" id="GO:0000172">
    <property type="term" value="C:ribonuclease MRP complex"/>
    <property type="evidence" value="ECO:0007669"/>
    <property type="project" value="TreeGrafter"/>
</dbReference>
<reference evidence="7" key="1">
    <citation type="submission" date="2011-08" db="EMBL/GenBank/DDBJ databases">
        <title>The draft genome of Latimeria chalumnae.</title>
        <authorList>
            <person name="Di Palma F."/>
            <person name="Alfoldi J."/>
            <person name="Johnson J."/>
            <person name="Berlin A."/>
            <person name="Gnerre S."/>
            <person name="Jaffe D."/>
            <person name="MacCallum I."/>
            <person name="Young S."/>
            <person name="Walker B.J."/>
            <person name="Lander E."/>
            <person name="Lindblad-Toh K."/>
        </authorList>
    </citation>
    <scope>NUCLEOTIDE SEQUENCE [LARGE SCALE GENOMIC DNA]</scope>
    <source>
        <strain evidence="7">Wild caught</strain>
    </source>
</reference>
<evidence type="ECO:0000259" key="5">
    <source>
        <dbReference type="Pfam" id="PF01918"/>
    </source>
</evidence>
<name>H2ZUT5_LATCH</name>
<dbReference type="EMBL" id="AFYH01076917">
    <property type="status" value="NOT_ANNOTATED_CDS"/>
    <property type="molecule type" value="Genomic_DNA"/>
</dbReference>
<feature type="domain" description="DNA/RNA-binding protein Alba-like" evidence="5">
    <location>
        <begin position="27"/>
        <end position="90"/>
    </location>
</feature>
<organism evidence="6 7">
    <name type="scientific">Latimeria chalumnae</name>
    <name type="common">Coelacanth</name>
    <dbReference type="NCBI Taxonomy" id="7897"/>
    <lineage>
        <taxon>Eukaryota</taxon>
        <taxon>Metazoa</taxon>
        <taxon>Chordata</taxon>
        <taxon>Craniata</taxon>
        <taxon>Vertebrata</taxon>
        <taxon>Euteleostomi</taxon>
        <taxon>Coelacanthiformes</taxon>
        <taxon>Coelacanthidae</taxon>
        <taxon>Latimeria</taxon>
    </lineage>
</organism>
<dbReference type="STRING" id="7897.ENSLACP00000001156"/>
<dbReference type="FunCoup" id="H2ZUT5">
    <property type="interactions" value="179"/>
</dbReference>
<evidence type="ECO:0000256" key="1">
    <source>
        <dbReference type="ARBA" id="ARBA00004123"/>
    </source>
</evidence>
<dbReference type="InterPro" id="IPR036882">
    <property type="entry name" value="Alba-like_dom_sf"/>
</dbReference>
<dbReference type="eggNOG" id="KOG2567">
    <property type="taxonomic scope" value="Eukaryota"/>
</dbReference>
<dbReference type="SUPFAM" id="SSF82704">
    <property type="entry name" value="AlbA-like"/>
    <property type="match status" value="1"/>
</dbReference>
<reference evidence="6" key="3">
    <citation type="submission" date="2025-09" db="UniProtKB">
        <authorList>
            <consortium name="Ensembl"/>
        </authorList>
    </citation>
    <scope>IDENTIFICATION</scope>
</reference>
<dbReference type="InterPro" id="IPR051958">
    <property type="entry name" value="Alba-like_NAB"/>
</dbReference>
<keyword evidence="3" id="KW-0539">Nucleus</keyword>
<evidence type="ECO:0000256" key="3">
    <source>
        <dbReference type="ARBA" id="ARBA00023242"/>
    </source>
</evidence>
<dbReference type="GO" id="GO:0001682">
    <property type="term" value="P:tRNA 5'-leader removal"/>
    <property type="evidence" value="ECO:0007669"/>
    <property type="project" value="TreeGrafter"/>
</dbReference>
<dbReference type="OMA" id="WENKDPQ"/>
<dbReference type="PANTHER" id="PTHR13516">
    <property type="entry name" value="RIBONUCLEASE P SUBUNIT P25"/>
    <property type="match status" value="1"/>
</dbReference>
<dbReference type="InParanoid" id="H2ZUT5"/>
<dbReference type="Gene3D" id="3.30.110.20">
    <property type="entry name" value="Alba-like domain"/>
    <property type="match status" value="1"/>
</dbReference>
<comment type="subcellular location">
    <subcellularLocation>
        <location evidence="1">Nucleus</location>
    </subcellularLocation>
</comment>
<feature type="compositionally biased region" description="Acidic residues" evidence="4">
    <location>
        <begin position="146"/>
        <end position="159"/>
    </location>
</feature>
<evidence type="ECO:0000256" key="2">
    <source>
        <dbReference type="ARBA" id="ARBA00008018"/>
    </source>
</evidence>
<evidence type="ECO:0000313" key="6">
    <source>
        <dbReference type="Ensembl" id="ENSLACP00000001156.1"/>
    </source>
</evidence>
<keyword evidence="7" id="KW-1185">Reference proteome</keyword>
<feature type="region of interest" description="Disordered" evidence="4">
    <location>
        <begin position="128"/>
        <end position="182"/>
    </location>
</feature>
<dbReference type="AlphaFoldDB" id="H2ZUT5"/>
<dbReference type="Pfam" id="PF01918">
    <property type="entry name" value="Alba"/>
    <property type="match status" value="1"/>
</dbReference>
<comment type="similarity">
    <text evidence="2">Belongs to the histone-like Alba family.</text>
</comment>
<evidence type="ECO:0000256" key="4">
    <source>
        <dbReference type="SAM" id="MobiDB-lite"/>
    </source>
</evidence>
<dbReference type="Proteomes" id="UP000008672">
    <property type="component" value="Unassembled WGS sequence"/>
</dbReference>
<dbReference type="GeneTree" id="ENSGT00390000002564"/>
<dbReference type="GO" id="GO:0003723">
    <property type="term" value="F:RNA binding"/>
    <property type="evidence" value="ECO:0007669"/>
    <property type="project" value="TreeGrafter"/>
</dbReference>
<dbReference type="Ensembl" id="ENSLACT00000001167.1">
    <property type="protein sequence ID" value="ENSLACP00000001156.1"/>
    <property type="gene ID" value="ENSLACG00000001035.1"/>
</dbReference>
<reference evidence="6" key="2">
    <citation type="submission" date="2025-08" db="UniProtKB">
        <authorList>
            <consortium name="Ensembl"/>
        </authorList>
    </citation>
    <scope>IDENTIFICATION</scope>
</reference>
<dbReference type="HOGENOM" id="CLU_096311_0_0_1"/>
<proteinExistence type="inferred from homology"/>
<sequence>MENFHKVRKTEESSPLPFGDLPSNVVEMRVKEGSKIRNLMGFAMSQMESAETRVIVFSGSGRAVTKTVTCVEIMKRRLGGLHQITRLRYKTIQEVWQSKEKLDGASDNLTVHKNMPSICILLSKDPLDPNEGGYQPPESGYSLWDTLEEDTKEEEEEEEKPGLSPRGIKRGLGSPEKEKKKM</sequence>
<dbReference type="InterPro" id="IPR002775">
    <property type="entry name" value="DNA/RNA-bd_Alba-like"/>
</dbReference>
<dbReference type="GO" id="GO:0005634">
    <property type="term" value="C:nucleus"/>
    <property type="evidence" value="ECO:0007669"/>
    <property type="project" value="UniProtKB-SubCell"/>
</dbReference>
<protein>
    <submittedName>
        <fullName evidence="6">Ribonuclease P and MRP subunit p25</fullName>
    </submittedName>
</protein>
<gene>
    <name evidence="6" type="primary">RPP25</name>
</gene>